<sequence>MVQEVMDNLLLLNLLRLHVVVQHDPYIVCLSLPEVLFVETLNHIFSLFHLILHVFQHLLMNVSV</sequence>
<dbReference type="EMBL" id="UZAL01030858">
    <property type="protein sequence ID" value="VDP55940.1"/>
    <property type="molecule type" value="Genomic_DNA"/>
</dbReference>
<accession>A0A3P8EN50</accession>
<evidence type="ECO:0000313" key="2">
    <source>
        <dbReference type="Proteomes" id="UP000269396"/>
    </source>
</evidence>
<gene>
    <name evidence="1" type="ORF">SMTD_LOCUS10771</name>
</gene>
<evidence type="ECO:0000313" key="1">
    <source>
        <dbReference type="EMBL" id="VDP55940.1"/>
    </source>
</evidence>
<dbReference type="Proteomes" id="UP000269396">
    <property type="component" value="Unassembled WGS sequence"/>
</dbReference>
<organism evidence="1 2">
    <name type="scientific">Schistosoma mattheei</name>
    <dbReference type="NCBI Taxonomy" id="31246"/>
    <lineage>
        <taxon>Eukaryota</taxon>
        <taxon>Metazoa</taxon>
        <taxon>Spiralia</taxon>
        <taxon>Lophotrochozoa</taxon>
        <taxon>Platyhelminthes</taxon>
        <taxon>Trematoda</taxon>
        <taxon>Digenea</taxon>
        <taxon>Strigeidida</taxon>
        <taxon>Schistosomatoidea</taxon>
        <taxon>Schistosomatidae</taxon>
        <taxon>Schistosoma</taxon>
    </lineage>
</organism>
<dbReference type="AlphaFoldDB" id="A0A3P8EN50"/>
<proteinExistence type="predicted"/>
<keyword evidence="2" id="KW-1185">Reference proteome</keyword>
<reference evidence="1 2" key="1">
    <citation type="submission" date="2018-11" db="EMBL/GenBank/DDBJ databases">
        <authorList>
            <consortium name="Pathogen Informatics"/>
        </authorList>
    </citation>
    <scope>NUCLEOTIDE SEQUENCE [LARGE SCALE GENOMIC DNA]</scope>
    <source>
        <strain>Denwood</strain>
        <strain evidence="2">Zambia</strain>
    </source>
</reference>
<protein>
    <submittedName>
        <fullName evidence="1">Uncharacterized protein</fullName>
    </submittedName>
</protein>
<name>A0A3P8EN50_9TREM</name>